<organism evidence="3 4">
    <name type="scientific">Neomicrococcus aestuarii</name>
    <dbReference type="NCBI Taxonomy" id="556325"/>
    <lineage>
        <taxon>Bacteria</taxon>
        <taxon>Bacillati</taxon>
        <taxon>Actinomycetota</taxon>
        <taxon>Actinomycetes</taxon>
        <taxon>Micrococcales</taxon>
        <taxon>Micrococcaceae</taxon>
        <taxon>Neomicrococcus</taxon>
    </lineage>
</organism>
<dbReference type="PROSITE" id="PS00636">
    <property type="entry name" value="DNAJ_1"/>
    <property type="match status" value="1"/>
</dbReference>
<dbReference type="InterPro" id="IPR018253">
    <property type="entry name" value="DnaJ_domain_CS"/>
</dbReference>
<reference evidence="3 4" key="1">
    <citation type="submission" date="2016-11" db="EMBL/GenBank/DDBJ databases">
        <title>Genome sequencing of Zhihengliuella aestuarii B18 antagonistic to Plasmodiophora brassicae.</title>
        <authorList>
            <person name="Luo Y."/>
        </authorList>
    </citation>
    <scope>NUCLEOTIDE SEQUENCE [LARGE SCALE GENOMIC DNA]</scope>
    <source>
        <strain evidence="3 4">B18</strain>
    </source>
</reference>
<dbReference type="Pfam" id="PF00226">
    <property type="entry name" value="DnaJ"/>
    <property type="match status" value="1"/>
</dbReference>
<dbReference type="KEGG" id="nae:BHE16_00210"/>
<evidence type="ECO:0000259" key="2">
    <source>
        <dbReference type="PROSITE" id="PS50076"/>
    </source>
</evidence>
<evidence type="ECO:0000256" key="1">
    <source>
        <dbReference type="SAM" id="MobiDB-lite"/>
    </source>
</evidence>
<name>A0A1L2ZL01_9MICC</name>
<evidence type="ECO:0000313" key="3">
    <source>
        <dbReference type="EMBL" id="APF39698.1"/>
    </source>
</evidence>
<dbReference type="InterPro" id="IPR036869">
    <property type="entry name" value="J_dom_sf"/>
</dbReference>
<dbReference type="Proteomes" id="UP000183530">
    <property type="component" value="Chromosome"/>
</dbReference>
<dbReference type="AlphaFoldDB" id="A0A1L2ZL01"/>
<keyword evidence="4" id="KW-1185">Reference proteome</keyword>
<accession>A0A1L2ZL01</accession>
<dbReference type="PROSITE" id="PS50076">
    <property type="entry name" value="DNAJ_2"/>
    <property type="match status" value="1"/>
</dbReference>
<dbReference type="RefSeq" id="WP_071893113.1">
    <property type="nucleotide sequence ID" value="NZ_CP018135.1"/>
</dbReference>
<dbReference type="SUPFAM" id="SSF46565">
    <property type="entry name" value="Chaperone J-domain"/>
    <property type="match status" value="1"/>
</dbReference>
<dbReference type="PANTHER" id="PTHR44240:SF10">
    <property type="entry name" value="J DOMAIN-CONTAINING PROTEIN"/>
    <property type="match status" value="1"/>
</dbReference>
<dbReference type="EMBL" id="CP018135">
    <property type="protein sequence ID" value="APF39698.1"/>
    <property type="molecule type" value="Genomic_DNA"/>
</dbReference>
<protein>
    <recommendedName>
        <fullName evidence="2">J domain-containing protein</fullName>
    </recommendedName>
</protein>
<dbReference type="PANTHER" id="PTHR44240">
    <property type="entry name" value="DNAJ DOMAIN (PROKARYOTIC HEAT SHOCK PROTEIN)-RELATED"/>
    <property type="match status" value="1"/>
</dbReference>
<dbReference type="SMART" id="SM00271">
    <property type="entry name" value="DnaJ"/>
    <property type="match status" value="1"/>
</dbReference>
<dbReference type="Gene3D" id="1.10.287.110">
    <property type="entry name" value="DnaJ domain"/>
    <property type="match status" value="1"/>
</dbReference>
<dbReference type="STRING" id="556325.BHE16_00210"/>
<dbReference type="InterPro" id="IPR001623">
    <property type="entry name" value="DnaJ_domain"/>
</dbReference>
<feature type="domain" description="J" evidence="2">
    <location>
        <begin position="6"/>
        <end position="67"/>
    </location>
</feature>
<proteinExistence type="predicted"/>
<dbReference type="InterPro" id="IPR052276">
    <property type="entry name" value="Diphthamide-biosynth_chaperone"/>
</dbReference>
<dbReference type="OrthoDB" id="5242140at2"/>
<feature type="region of interest" description="Disordered" evidence="1">
    <location>
        <begin position="61"/>
        <end position="105"/>
    </location>
</feature>
<gene>
    <name evidence="3" type="ORF">BHE16_00210</name>
</gene>
<sequence length="328" mass="36203">MSEAPSHYRVLGVSVTATAAEIKSAYRRKVRETHPDLGGDSAQFDVVRRAFEVLSDEKARESYDRSFGSRRPAGQPANYGSGYSGAGYDDAGPGNSGADGNARMWRTDAHGDTRSGKAKATDPVEFVPPFRDGEYSELTRAQAMQRVYGAPRKRGLFSQRSRLEREARVIRLLMSNVLEAFPSARLVNGLHTPHGRGYIDHAVLSGYRLALIDSMMLPEGVYQWDGQTLRRDGRVIEPPRLIDSVRLMQSVFPELNVMGFAIVLTPGGSPFEPVIDEVRRGNSEFTSPLEVTNSANAMRELKMFLGSGPQPNVVDVGLYARLIRAMHD</sequence>
<dbReference type="CDD" id="cd06257">
    <property type="entry name" value="DnaJ"/>
    <property type="match status" value="1"/>
</dbReference>
<dbReference type="PRINTS" id="PR00625">
    <property type="entry name" value="JDOMAIN"/>
</dbReference>
<evidence type="ECO:0000313" key="4">
    <source>
        <dbReference type="Proteomes" id="UP000183530"/>
    </source>
</evidence>